<comment type="subcellular location">
    <subcellularLocation>
        <location evidence="1">Cell projection</location>
        <location evidence="1">Cilium</location>
    </subcellularLocation>
</comment>
<organism evidence="9 10">
    <name type="scientific">Prymnesium parvum</name>
    <name type="common">Toxic golden alga</name>
    <dbReference type="NCBI Taxonomy" id="97485"/>
    <lineage>
        <taxon>Eukaryota</taxon>
        <taxon>Haptista</taxon>
        <taxon>Haptophyta</taxon>
        <taxon>Prymnesiophyceae</taxon>
        <taxon>Prymnesiales</taxon>
        <taxon>Prymnesiaceae</taxon>
        <taxon>Prymnesium</taxon>
    </lineage>
</organism>
<dbReference type="EMBL" id="JBGBPQ010000001">
    <property type="protein sequence ID" value="KAL1529137.1"/>
    <property type="molecule type" value="Genomic_DNA"/>
</dbReference>
<dbReference type="GO" id="GO:0036064">
    <property type="term" value="C:ciliary basal body"/>
    <property type="evidence" value="ECO:0007669"/>
    <property type="project" value="TreeGrafter"/>
</dbReference>
<comment type="similarity">
    <text evidence="2">Belongs to the CFAP157 family.</text>
</comment>
<dbReference type="AlphaFoldDB" id="A0AB34K759"/>
<feature type="coiled-coil region" evidence="7">
    <location>
        <begin position="258"/>
        <end position="285"/>
    </location>
</feature>
<feature type="compositionally biased region" description="Gly residues" evidence="8">
    <location>
        <begin position="552"/>
        <end position="561"/>
    </location>
</feature>
<evidence type="ECO:0000256" key="6">
    <source>
        <dbReference type="ARBA" id="ARBA00023273"/>
    </source>
</evidence>
<accession>A0AB34K759</accession>
<dbReference type="PANTHER" id="PTHR31954">
    <property type="entry name" value="CILIA- AND FLAGELLA-ASSOCIATED PROTEIN 157"/>
    <property type="match status" value="1"/>
</dbReference>
<evidence type="ECO:0000313" key="10">
    <source>
        <dbReference type="Proteomes" id="UP001515480"/>
    </source>
</evidence>
<protein>
    <recommendedName>
        <fullName evidence="3">Cilia- and flagella-associated protein 157</fullName>
    </recommendedName>
</protein>
<dbReference type="PANTHER" id="PTHR31954:SF1">
    <property type="entry name" value="CILIA- AND FLAGELLA-ASSOCIATED PROTEIN 157"/>
    <property type="match status" value="1"/>
</dbReference>
<dbReference type="Proteomes" id="UP001515480">
    <property type="component" value="Unassembled WGS sequence"/>
</dbReference>
<gene>
    <name evidence="9" type="ORF">AB1Y20_000097</name>
</gene>
<feature type="coiled-coil region" evidence="7">
    <location>
        <begin position="316"/>
        <end position="359"/>
    </location>
</feature>
<comment type="caution">
    <text evidence="9">The sequence shown here is derived from an EMBL/GenBank/DDBJ whole genome shotgun (WGS) entry which is preliminary data.</text>
</comment>
<evidence type="ECO:0000313" key="9">
    <source>
        <dbReference type="EMBL" id="KAL1529137.1"/>
    </source>
</evidence>
<evidence type="ECO:0000256" key="7">
    <source>
        <dbReference type="SAM" id="Coils"/>
    </source>
</evidence>
<feature type="region of interest" description="Disordered" evidence="8">
    <location>
        <begin position="525"/>
        <end position="561"/>
    </location>
</feature>
<feature type="coiled-coil region" evidence="7">
    <location>
        <begin position="104"/>
        <end position="202"/>
    </location>
</feature>
<evidence type="ECO:0000256" key="8">
    <source>
        <dbReference type="SAM" id="MobiDB-lite"/>
    </source>
</evidence>
<evidence type="ECO:0000256" key="2">
    <source>
        <dbReference type="ARBA" id="ARBA00010841"/>
    </source>
</evidence>
<sequence>MDFVMLRPLGSPSTFDCCGMASAVLGNALDDFVGAVLAKKSDKGFLEQVDREFLDTEIRALKEKLKEYERASLAMGSNNSDLQLQLVRQKDDQKDIFQYLNGELAKKTDEIVALEERLLKLEEENDRQIREHEQKSLAAKDAAEQDVARLQEQITAYKEQLEKVNTFIELKSTLETQLAEKKRALEDEAKEHATHVSDLERKHVQEKDRLKKEMLIKLRETKANLLKMTDNQLDTTTKRTIAENEQMSSELAWQSKETEKLIRKNDKLIQENQSLKRELALHKQTQEEFAKKVHVYQKTIKTLLAKLNSLDATQQQELQKLHYDEEEKEREKAENQQRIEALEEESQALRAQLMQNQYEMEQQHGMYQDLETKHMQMLSLQDESVKFTLQCLKDMREQFANEADRRQGETGESEAASERAEEVVEALTLQALDPAKREQVLSYLLEQLQAYQQQLRELELNRQWQQHSVAQERAKLPPIPPGQPPDGGRYGEGFDGMTGRFPGSEAQEMMGPVFAEQAIMSVNGPVRPWGKRAKELPLTRHTPSSYQRSRQGYGGRAGGLR</sequence>
<keyword evidence="4 7" id="KW-0175">Coiled coil</keyword>
<evidence type="ECO:0000256" key="5">
    <source>
        <dbReference type="ARBA" id="ARBA00023069"/>
    </source>
</evidence>
<keyword evidence="6" id="KW-0966">Cell projection</keyword>
<keyword evidence="5" id="KW-0969">Cilium</keyword>
<proteinExistence type="inferred from homology"/>
<evidence type="ECO:0000256" key="1">
    <source>
        <dbReference type="ARBA" id="ARBA00004138"/>
    </source>
</evidence>
<name>A0AB34K759_PRYPA</name>
<keyword evidence="10" id="KW-1185">Reference proteome</keyword>
<dbReference type="GO" id="GO:0008017">
    <property type="term" value="F:microtubule binding"/>
    <property type="evidence" value="ECO:0007669"/>
    <property type="project" value="TreeGrafter"/>
</dbReference>
<dbReference type="InterPro" id="IPR038844">
    <property type="entry name" value="CFAP157"/>
</dbReference>
<evidence type="ECO:0000256" key="3">
    <source>
        <dbReference type="ARBA" id="ARBA00014087"/>
    </source>
</evidence>
<evidence type="ECO:0000256" key="4">
    <source>
        <dbReference type="ARBA" id="ARBA00023054"/>
    </source>
</evidence>
<reference evidence="9 10" key="1">
    <citation type="journal article" date="2024" name="Science">
        <title>Giant polyketide synthase enzymes in the biosynthesis of giant marine polyether toxins.</title>
        <authorList>
            <person name="Fallon T.R."/>
            <person name="Shende V.V."/>
            <person name="Wierzbicki I.H."/>
            <person name="Pendleton A.L."/>
            <person name="Watervoot N.F."/>
            <person name="Auber R.P."/>
            <person name="Gonzalez D.J."/>
            <person name="Wisecaver J.H."/>
            <person name="Moore B.S."/>
        </authorList>
    </citation>
    <scope>NUCLEOTIDE SEQUENCE [LARGE SCALE GENOMIC DNA]</scope>
    <source>
        <strain evidence="9 10">12B1</strain>
    </source>
</reference>
<feature type="compositionally biased region" description="Polar residues" evidence="8">
    <location>
        <begin position="541"/>
        <end position="550"/>
    </location>
</feature>
<feature type="coiled-coil region" evidence="7">
    <location>
        <begin position="441"/>
        <end position="468"/>
    </location>
</feature>